<dbReference type="Proteomes" id="UP000027002">
    <property type="component" value="Chromosome 3"/>
</dbReference>
<dbReference type="InterPro" id="IPR046541">
    <property type="entry name" value="DUF6606"/>
</dbReference>
<dbReference type="EMBL" id="CP072755">
    <property type="protein sequence ID" value="QUC19250.1"/>
    <property type="molecule type" value="Genomic_DNA"/>
</dbReference>
<keyword evidence="3" id="KW-1185">Reference proteome</keyword>
<dbReference type="AlphaFoldDB" id="A0A8E5HPG4"/>
<accession>A0A8E5HPG4</accession>
<sequence length="836" mass="94846">MWELSPNSEAVSGCKGRLKRYFPEVAVSIPDNEIKPPRFVDFLSHTLATLSHQDCKHMTPKLSAPERPTATDTTSPVLVTELLYAFLLSFPKARPGTMGVWKFTRDDVIMKSATTTPWRRSPLWLSLRVTLHLLLGSHEHQGANLYKKAMAHFMSCLLDSALKEKLKSETIFCMVKKLSRRVRKLVLTEDEPWMAVVSGILATATENMNQNWSRVILKNSRDMKLSSIAASKILRDTKLDLPGLDAFIAGIARRAQTTPSSVNPQSHLLSFLHTNLPTLEISELDKEYQNFNLFLFEAWVARSLDAWIDANTADINTCSQLCDLASQYFRIAVDLYRDNPMDISRMVLTILELWIACDKSALATNDQLHLFSPEIPSTIWDALLLSSKEDMQRLGKAERYLNSRYDAIKCETSIFDGIGARDSFVTKTFDKNESYQKSWQAKKKRADKCRQKKKEELCMMIEKYNSLMDVYIRGSCDFDEPELDGSEGEIRHSASCTRCRQKAEAERLKIDVLESPLPSNPDKYKAIVFELSPPLSFQAWRDFTYFFLTDVLSQSQQIERNDKKTAGSKVYLTDYANESGWTDLLASNARIMVILEEKKNFRPLKVHPELQLDQIFVDCTRRWRYVDTTTFKELSVIPPSALPQMCSVRLPASAATLQRFADQSAEQKASSLSNEAIAYQHRRPAHISSHEHTCMALLAQGHHTRWLNILQHLAIPKVDLKKPETALILLQVSCQAGTACATIARESHQLLECPIFTAKLLDVIGLWIEKIKTNWEYNTALWVLVMLITRVLSIGPSDVLGTATACLSMCRGIAFKWTEELQSKAAEETEGSRHAE</sequence>
<protein>
    <recommendedName>
        <fullName evidence="1">DUF6606 domain-containing protein</fullName>
    </recommendedName>
</protein>
<evidence type="ECO:0000313" key="3">
    <source>
        <dbReference type="Proteomes" id="UP000027002"/>
    </source>
</evidence>
<dbReference type="KEGG" id="uvi:66064269"/>
<dbReference type="GeneID" id="66064269"/>
<gene>
    <name evidence="2" type="ORF">UV8b_03491</name>
</gene>
<organism evidence="2 3">
    <name type="scientific">Ustilaginoidea virens</name>
    <name type="common">Rice false smut fungus</name>
    <name type="synonym">Villosiclava virens</name>
    <dbReference type="NCBI Taxonomy" id="1159556"/>
    <lineage>
        <taxon>Eukaryota</taxon>
        <taxon>Fungi</taxon>
        <taxon>Dikarya</taxon>
        <taxon>Ascomycota</taxon>
        <taxon>Pezizomycotina</taxon>
        <taxon>Sordariomycetes</taxon>
        <taxon>Hypocreomycetidae</taxon>
        <taxon>Hypocreales</taxon>
        <taxon>Clavicipitaceae</taxon>
        <taxon>Ustilaginoidea</taxon>
    </lineage>
</organism>
<name>A0A8E5HPG4_USTVR</name>
<feature type="domain" description="DUF6606" evidence="1">
    <location>
        <begin position="2"/>
        <end position="158"/>
    </location>
</feature>
<evidence type="ECO:0000313" key="2">
    <source>
        <dbReference type="EMBL" id="QUC19250.1"/>
    </source>
</evidence>
<proteinExistence type="predicted"/>
<dbReference type="RefSeq" id="XP_042996923.1">
    <property type="nucleotide sequence ID" value="XM_043140989.1"/>
</dbReference>
<reference evidence="2" key="1">
    <citation type="submission" date="2020-03" db="EMBL/GenBank/DDBJ databases">
        <title>A mixture of massive structural variations and highly conserved coding sequences in Ustilaginoidea virens genome.</title>
        <authorList>
            <person name="Zhang K."/>
            <person name="Zhao Z."/>
            <person name="Zhang Z."/>
            <person name="Li Y."/>
            <person name="Hsiang T."/>
            <person name="Sun W."/>
        </authorList>
    </citation>
    <scope>NUCLEOTIDE SEQUENCE</scope>
    <source>
        <strain evidence="2">UV-8b</strain>
    </source>
</reference>
<evidence type="ECO:0000259" key="1">
    <source>
        <dbReference type="Pfam" id="PF20255"/>
    </source>
</evidence>
<dbReference type="Pfam" id="PF20255">
    <property type="entry name" value="DUF6606"/>
    <property type="match status" value="1"/>
</dbReference>
<dbReference type="OrthoDB" id="3182339at2759"/>